<dbReference type="PANTHER" id="PTHR42693">
    <property type="entry name" value="ARYLSULFATASE FAMILY MEMBER"/>
    <property type="match status" value="1"/>
</dbReference>
<dbReference type="InterPro" id="IPR024607">
    <property type="entry name" value="Sulfatase_CS"/>
</dbReference>
<dbReference type="GO" id="GO:0047753">
    <property type="term" value="F:choline-sulfatase activity"/>
    <property type="evidence" value="ECO:0007669"/>
    <property type="project" value="UniProtKB-EC"/>
</dbReference>
<feature type="domain" description="Sulfatase N-terminal" evidence="6">
    <location>
        <begin position="23"/>
        <end position="124"/>
    </location>
</feature>
<keyword evidence="2" id="KW-0479">Metal-binding</keyword>
<dbReference type="EMBL" id="SJPJ01000001">
    <property type="protein sequence ID" value="TWT80755.1"/>
    <property type="molecule type" value="Genomic_DNA"/>
</dbReference>
<dbReference type="CDD" id="cd16027">
    <property type="entry name" value="SGSH"/>
    <property type="match status" value="1"/>
</dbReference>
<organism evidence="7 8">
    <name type="scientific">Novipirellula herctigrandis</name>
    <dbReference type="NCBI Taxonomy" id="2527986"/>
    <lineage>
        <taxon>Bacteria</taxon>
        <taxon>Pseudomonadati</taxon>
        <taxon>Planctomycetota</taxon>
        <taxon>Planctomycetia</taxon>
        <taxon>Pirellulales</taxon>
        <taxon>Pirellulaceae</taxon>
        <taxon>Novipirellula</taxon>
    </lineage>
</organism>
<dbReference type="SUPFAM" id="SSF53649">
    <property type="entry name" value="Alkaline phosphatase-like"/>
    <property type="match status" value="1"/>
</dbReference>
<evidence type="ECO:0000256" key="3">
    <source>
        <dbReference type="ARBA" id="ARBA00022801"/>
    </source>
</evidence>
<dbReference type="PROSITE" id="PS00523">
    <property type="entry name" value="SULFATASE_1"/>
    <property type="match status" value="1"/>
</dbReference>
<sequence length="477" mass="53298">MKYIIVIAILSQMLVRSADAGRPNVILFLADDISQEDLGCYGNESMQTPNIDRLAANGLRFDNAFLTISSCSPSRCSIITGRYPHNTGAAELHTTLPKGSVLFPEFLKDAGYYTVLSGKDHMGSEAHRGFTKVSKGVGPGKEGDWVEILHGRPKDQPFFFWFASTDAHRGWTLNDDAPQYSPEDVVVPPYLVDGPKTREDLTGYYHEVSRFDHYIGLVVEELEQQGVLDQTVIIVMADNGRPFPRCKTRLYDSGIKTPFIVHYPDGAVVGSTESMISSIDVAATVLDLAKIEKVERIQGISFHSILSNSKATTRDVVFAEHNWHVFRNHERLVRTGDWLYIRNNLPEQQNLCVEAYMGGAGDELWDNQKLGTLSDAQQNVFWNPCPEEELYHVSKDVHQLSNVASNPENKPVLETMRGLLSEWTEQTGDTLPENLSPDREARPGKPKKDRKNFSYGEMPGKAAGSEKINHPGPLHLQ</sequence>
<evidence type="ECO:0000256" key="1">
    <source>
        <dbReference type="ARBA" id="ARBA00008779"/>
    </source>
</evidence>
<name>A0A5C5Z0C9_9BACT</name>
<evidence type="ECO:0000256" key="2">
    <source>
        <dbReference type="ARBA" id="ARBA00022723"/>
    </source>
</evidence>
<feature type="region of interest" description="Disordered" evidence="5">
    <location>
        <begin position="426"/>
        <end position="477"/>
    </location>
</feature>
<evidence type="ECO:0000313" key="8">
    <source>
        <dbReference type="Proteomes" id="UP000315010"/>
    </source>
</evidence>
<dbReference type="Proteomes" id="UP000315010">
    <property type="component" value="Unassembled WGS sequence"/>
</dbReference>
<evidence type="ECO:0000256" key="5">
    <source>
        <dbReference type="SAM" id="MobiDB-lite"/>
    </source>
</evidence>
<evidence type="ECO:0000256" key="4">
    <source>
        <dbReference type="ARBA" id="ARBA00022837"/>
    </source>
</evidence>
<comment type="similarity">
    <text evidence="1">Belongs to the sulfatase family.</text>
</comment>
<keyword evidence="3 7" id="KW-0378">Hydrolase</keyword>
<dbReference type="OrthoDB" id="9762324at2"/>
<gene>
    <name evidence="7" type="primary">betC_12</name>
    <name evidence="7" type="ORF">CA13_22010</name>
</gene>
<protein>
    <submittedName>
        <fullName evidence="7">Choline-sulfatase</fullName>
        <ecNumber evidence="7">3.1.6.6</ecNumber>
    </submittedName>
</protein>
<keyword evidence="8" id="KW-1185">Reference proteome</keyword>
<reference evidence="7 8" key="1">
    <citation type="submission" date="2019-02" db="EMBL/GenBank/DDBJ databases">
        <title>Deep-cultivation of Planctomycetes and their phenomic and genomic characterization uncovers novel biology.</title>
        <authorList>
            <person name="Wiegand S."/>
            <person name="Jogler M."/>
            <person name="Boedeker C."/>
            <person name="Pinto D."/>
            <person name="Vollmers J."/>
            <person name="Rivas-Marin E."/>
            <person name="Kohn T."/>
            <person name="Peeters S.H."/>
            <person name="Heuer A."/>
            <person name="Rast P."/>
            <person name="Oberbeckmann S."/>
            <person name="Bunk B."/>
            <person name="Jeske O."/>
            <person name="Meyerdierks A."/>
            <person name="Storesund J.E."/>
            <person name="Kallscheuer N."/>
            <person name="Luecker S."/>
            <person name="Lage O.M."/>
            <person name="Pohl T."/>
            <person name="Merkel B.J."/>
            <person name="Hornburger P."/>
            <person name="Mueller R.-W."/>
            <person name="Bruemmer F."/>
            <person name="Labrenz M."/>
            <person name="Spormann A.M."/>
            <person name="Op Den Camp H."/>
            <person name="Overmann J."/>
            <person name="Amann R."/>
            <person name="Jetten M.S.M."/>
            <person name="Mascher T."/>
            <person name="Medema M.H."/>
            <person name="Devos D.P."/>
            <person name="Kaster A.-K."/>
            <person name="Ovreas L."/>
            <person name="Rohde M."/>
            <person name="Galperin M.Y."/>
            <person name="Jogler C."/>
        </authorList>
    </citation>
    <scope>NUCLEOTIDE SEQUENCE [LARGE SCALE GENOMIC DNA]</scope>
    <source>
        <strain evidence="7 8">CA13</strain>
    </source>
</reference>
<dbReference type="GO" id="GO:0004065">
    <property type="term" value="F:arylsulfatase activity"/>
    <property type="evidence" value="ECO:0007669"/>
    <property type="project" value="TreeGrafter"/>
</dbReference>
<dbReference type="Pfam" id="PF00884">
    <property type="entry name" value="Sulfatase"/>
    <property type="match status" value="2"/>
</dbReference>
<dbReference type="GO" id="GO:0046872">
    <property type="term" value="F:metal ion binding"/>
    <property type="evidence" value="ECO:0007669"/>
    <property type="project" value="UniProtKB-KW"/>
</dbReference>
<dbReference type="RefSeq" id="WP_146395990.1">
    <property type="nucleotide sequence ID" value="NZ_SJPJ01000001.1"/>
</dbReference>
<dbReference type="PANTHER" id="PTHR42693:SF53">
    <property type="entry name" value="ENDO-4-O-SULFATASE"/>
    <property type="match status" value="1"/>
</dbReference>
<comment type="caution">
    <text evidence="7">The sequence shown here is derived from an EMBL/GenBank/DDBJ whole genome shotgun (WGS) entry which is preliminary data.</text>
</comment>
<evidence type="ECO:0000259" key="6">
    <source>
        <dbReference type="Pfam" id="PF00884"/>
    </source>
</evidence>
<accession>A0A5C5Z0C9</accession>
<dbReference type="InterPro" id="IPR000917">
    <property type="entry name" value="Sulfatase_N"/>
</dbReference>
<keyword evidence="4" id="KW-0106">Calcium</keyword>
<dbReference type="AlphaFoldDB" id="A0A5C5Z0C9"/>
<dbReference type="InterPro" id="IPR017850">
    <property type="entry name" value="Alkaline_phosphatase_core_sf"/>
</dbReference>
<dbReference type="EC" id="3.1.6.6" evidence="7"/>
<feature type="domain" description="Sulfatase N-terminal" evidence="6">
    <location>
        <begin position="146"/>
        <end position="290"/>
    </location>
</feature>
<dbReference type="InterPro" id="IPR050738">
    <property type="entry name" value="Sulfatase"/>
</dbReference>
<evidence type="ECO:0000313" key="7">
    <source>
        <dbReference type="EMBL" id="TWT80755.1"/>
    </source>
</evidence>
<proteinExistence type="inferred from homology"/>
<dbReference type="Gene3D" id="3.40.720.10">
    <property type="entry name" value="Alkaline Phosphatase, subunit A"/>
    <property type="match status" value="1"/>
</dbReference>